<dbReference type="Pfam" id="PF23598">
    <property type="entry name" value="LRR_14"/>
    <property type="match status" value="1"/>
</dbReference>
<feature type="domain" description="Disease resistance protein winged helix" evidence="9">
    <location>
        <begin position="462"/>
        <end position="530"/>
    </location>
</feature>
<keyword evidence="6" id="KW-0175">Coiled coil</keyword>
<evidence type="ECO:0000259" key="8">
    <source>
        <dbReference type="Pfam" id="PF18052"/>
    </source>
</evidence>
<organism evidence="11 12">
    <name type="scientific">Setaria viridis</name>
    <name type="common">Green bristlegrass</name>
    <name type="synonym">Setaria italica subsp. viridis</name>
    <dbReference type="NCBI Taxonomy" id="4556"/>
    <lineage>
        <taxon>Eukaryota</taxon>
        <taxon>Viridiplantae</taxon>
        <taxon>Streptophyta</taxon>
        <taxon>Embryophyta</taxon>
        <taxon>Tracheophyta</taxon>
        <taxon>Spermatophyta</taxon>
        <taxon>Magnoliopsida</taxon>
        <taxon>Liliopsida</taxon>
        <taxon>Poales</taxon>
        <taxon>Poaceae</taxon>
        <taxon>PACMAD clade</taxon>
        <taxon>Panicoideae</taxon>
        <taxon>Panicodae</taxon>
        <taxon>Paniceae</taxon>
        <taxon>Cenchrinae</taxon>
        <taxon>Setaria</taxon>
    </lineage>
</organism>
<accession>A0A4V6Y7Y8</accession>
<evidence type="ECO:0000256" key="4">
    <source>
        <dbReference type="ARBA" id="ARBA00022741"/>
    </source>
</evidence>
<evidence type="ECO:0000256" key="6">
    <source>
        <dbReference type="ARBA" id="ARBA00023054"/>
    </source>
</evidence>
<evidence type="ECO:0000256" key="1">
    <source>
        <dbReference type="ARBA" id="ARBA00008894"/>
    </source>
</evidence>
<feature type="domain" description="Disease resistance R13L4/SHOC-2-like LRR" evidence="10">
    <location>
        <begin position="577"/>
        <end position="901"/>
    </location>
</feature>
<dbReference type="GO" id="GO:0002758">
    <property type="term" value="P:innate immune response-activating signaling pathway"/>
    <property type="evidence" value="ECO:0007669"/>
    <property type="project" value="UniProtKB-ARBA"/>
</dbReference>
<protein>
    <recommendedName>
        <fullName evidence="13">AAA+ ATPase domain-containing protein</fullName>
    </recommendedName>
</protein>
<dbReference type="Pfam" id="PF23559">
    <property type="entry name" value="WHD_DRP"/>
    <property type="match status" value="1"/>
</dbReference>
<dbReference type="GO" id="GO:0043531">
    <property type="term" value="F:ADP binding"/>
    <property type="evidence" value="ECO:0007669"/>
    <property type="project" value="InterPro"/>
</dbReference>
<dbReference type="InterPro" id="IPR058922">
    <property type="entry name" value="WHD_DRP"/>
</dbReference>
<dbReference type="Gene3D" id="1.20.5.4130">
    <property type="match status" value="1"/>
</dbReference>
<proteinExistence type="inferred from homology"/>
<evidence type="ECO:0000256" key="3">
    <source>
        <dbReference type="ARBA" id="ARBA00022737"/>
    </source>
</evidence>
<evidence type="ECO:0000259" key="7">
    <source>
        <dbReference type="Pfam" id="PF00931"/>
    </source>
</evidence>
<evidence type="ECO:0000259" key="9">
    <source>
        <dbReference type="Pfam" id="PF23559"/>
    </source>
</evidence>
<dbReference type="Pfam" id="PF00931">
    <property type="entry name" value="NB-ARC"/>
    <property type="match status" value="1"/>
</dbReference>
<evidence type="ECO:0000256" key="5">
    <source>
        <dbReference type="ARBA" id="ARBA00022821"/>
    </source>
</evidence>
<dbReference type="EMBL" id="CM016559">
    <property type="protein sequence ID" value="TKW01606.1"/>
    <property type="molecule type" value="Genomic_DNA"/>
</dbReference>
<feature type="domain" description="NB-ARC" evidence="7">
    <location>
        <begin position="209"/>
        <end position="374"/>
    </location>
</feature>
<dbReference type="InterPro" id="IPR044974">
    <property type="entry name" value="Disease_R_plants"/>
</dbReference>
<dbReference type="InterPro" id="IPR002182">
    <property type="entry name" value="NB-ARC"/>
</dbReference>
<keyword evidence="3" id="KW-0677">Repeat</keyword>
<sequence>MNEGLTAQKNTAFEEPSSHIVHPLVTELSTIHATTTMAEAVVGLLIGKLGAALVKEAASSGASLLCHEASALRGLFGEIHDAKEELESMQVYLKAAERFKDTDETTGLFVDRIRGFAFEIEDVVDEFTYKLEDKHGGFVSKMKKRIKYASTWRRLAHKLKDIKGRLQGAKQRNQDYAMKQLDRNAGGIAFHANQALNFTRDEDLVGITEHKKQLVQWLAGDLEQRCKIFAVWGMPGVGKTTLVAHVYKTIKMDFDAAAWVTVSQSYDVQELLKKIAGEFGITADAANMEKERLAEIIYQYLQGKRYILVLDDIWTADVWSEIRTVFPSNCIGRFVITSRKHEVSLLGTSNSAIHLEPLDKDNSWELFCKSAFWNDGDRKCPLHLKVLALKFVEKCEGLPIAIACIGSQLSAKGQTSAEWEKAYDELELQLVKNVMPRVETIIKLSLEDLPCDLKNCFLHCALFPEDYPIKRRAVMRHWISSGFVKKKGIQTLEEVAEEYLTELVNRSLLQVVKRNHTGRFKCCQMHDVIRLVALRKAEKECFGKVYDGSGDFSGGPTRRISIQSRNLDRISPSNASHIRSLHVFQRYINIDLLRPILTSSNLLSTLDLKGTCIKMLPTEVFNLFNLRYLGLRYTAIESLPETIGRLQNLEVLDALNAQLLYLPNNIVKLQKLRYLYACNVSQEGDIQISSGVKVPSGIRHLTSLQAFQCVEASSEILREVGDLTELRTFSVCNVRSEHSGNLRDAVNKMSHLVHLEITTLGEEEVLHLGGLCLPPTFSRLGLLGQLEKKSIPKVLSSWSRLSSLTMLQMVFCRIDEELFPSLLVLRGLCGLELIKAFNGKKLHFTAGCFPRLQFLSIWHAPQLNQVQIEQGAMSNLAQLYFDDCPMLKFLPQGIEHLKNLVELGLKDTSEELVERLWRKGGPDECKDDRMNISHIRKVFVIMGTRQWIM</sequence>
<dbReference type="PANTHER" id="PTHR23155:SF931">
    <property type="entry name" value="OS01G0547000 PROTEIN"/>
    <property type="match status" value="1"/>
</dbReference>
<keyword evidence="12" id="KW-1185">Reference proteome</keyword>
<dbReference type="InterPro" id="IPR042197">
    <property type="entry name" value="Apaf_helical"/>
</dbReference>
<keyword evidence="5" id="KW-0611">Plant defense</keyword>
<evidence type="ECO:0008006" key="13">
    <source>
        <dbReference type="Google" id="ProtNLM"/>
    </source>
</evidence>
<dbReference type="InterPro" id="IPR027417">
    <property type="entry name" value="P-loop_NTPase"/>
</dbReference>
<dbReference type="InterPro" id="IPR041118">
    <property type="entry name" value="Rx_N"/>
</dbReference>
<dbReference type="GO" id="GO:0042742">
    <property type="term" value="P:defense response to bacterium"/>
    <property type="evidence" value="ECO:0007669"/>
    <property type="project" value="UniProtKB-ARBA"/>
</dbReference>
<dbReference type="PANTHER" id="PTHR23155">
    <property type="entry name" value="DISEASE RESISTANCE PROTEIN RP"/>
    <property type="match status" value="1"/>
</dbReference>
<dbReference type="InterPro" id="IPR032675">
    <property type="entry name" value="LRR_dom_sf"/>
</dbReference>
<dbReference type="FunFam" id="1.10.10.10:FF:000322">
    <property type="entry name" value="Probable disease resistance protein At1g63360"/>
    <property type="match status" value="1"/>
</dbReference>
<dbReference type="Pfam" id="PF18052">
    <property type="entry name" value="Rx_N"/>
    <property type="match status" value="1"/>
</dbReference>
<dbReference type="AlphaFoldDB" id="A0A4V6Y7Y8"/>
<dbReference type="Gramene" id="TKW01606">
    <property type="protein sequence ID" value="TKW01606"/>
    <property type="gene ID" value="SEVIR_8G192100v2"/>
</dbReference>
<dbReference type="Proteomes" id="UP000298652">
    <property type="component" value="Chromosome 8"/>
</dbReference>
<dbReference type="SUPFAM" id="SSF52540">
    <property type="entry name" value="P-loop containing nucleoside triphosphate hydrolases"/>
    <property type="match status" value="1"/>
</dbReference>
<dbReference type="FunFam" id="3.40.50.300:FF:001091">
    <property type="entry name" value="Probable disease resistance protein At1g61300"/>
    <property type="match status" value="1"/>
</dbReference>
<dbReference type="Gene3D" id="1.10.8.430">
    <property type="entry name" value="Helical domain of apoptotic protease-activating factors"/>
    <property type="match status" value="1"/>
</dbReference>
<evidence type="ECO:0000256" key="2">
    <source>
        <dbReference type="ARBA" id="ARBA00022614"/>
    </source>
</evidence>
<keyword evidence="4" id="KW-0547">Nucleotide-binding</keyword>
<dbReference type="PRINTS" id="PR00364">
    <property type="entry name" value="DISEASERSIST"/>
</dbReference>
<evidence type="ECO:0000313" key="11">
    <source>
        <dbReference type="EMBL" id="TKW01606.1"/>
    </source>
</evidence>
<evidence type="ECO:0000313" key="12">
    <source>
        <dbReference type="Proteomes" id="UP000298652"/>
    </source>
</evidence>
<dbReference type="GO" id="GO:0009626">
    <property type="term" value="P:plant-type hypersensitive response"/>
    <property type="evidence" value="ECO:0007669"/>
    <property type="project" value="UniProtKB-ARBA"/>
</dbReference>
<dbReference type="InterPro" id="IPR055414">
    <property type="entry name" value="LRR_R13L4/SHOC2-like"/>
</dbReference>
<comment type="similarity">
    <text evidence="1">Belongs to the disease resistance NB-LRR family.</text>
</comment>
<name>A0A4V6Y7Y8_SETVI</name>
<dbReference type="Gene3D" id="1.10.10.10">
    <property type="entry name" value="Winged helix-like DNA-binding domain superfamily/Winged helix DNA-binding domain"/>
    <property type="match status" value="1"/>
</dbReference>
<gene>
    <name evidence="11" type="ORF">SEVIR_8G192100v2</name>
</gene>
<evidence type="ECO:0000259" key="10">
    <source>
        <dbReference type="Pfam" id="PF23598"/>
    </source>
</evidence>
<dbReference type="SUPFAM" id="SSF52058">
    <property type="entry name" value="L domain-like"/>
    <property type="match status" value="1"/>
</dbReference>
<dbReference type="Gene3D" id="3.40.50.300">
    <property type="entry name" value="P-loop containing nucleotide triphosphate hydrolases"/>
    <property type="match status" value="1"/>
</dbReference>
<dbReference type="Gene3D" id="3.80.10.10">
    <property type="entry name" value="Ribonuclease Inhibitor"/>
    <property type="match status" value="1"/>
</dbReference>
<dbReference type="OMA" id="TEPACKM"/>
<dbReference type="InterPro" id="IPR038005">
    <property type="entry name" value="RX-like_CC"/>
</dbReference>
<dbReference type="InterPro" id="IPR036388">
    <property type="entry name" value="WH-like_DNA-bd_sf"/>
</dbReference>
<dbReference type="CDD" id="cd14798">
    <property type="entry name" value="RX-CC_like"/>
    <property type="match status" value="1"/>
</dbReference>
<reference evidence="11" key="1">
    <citation type="submission" date="2019-03" db="EMBL/GenBank/DDBJ databases">
        <title>WGS assembly of Setaria viridis.</title>
        <authorList>
            <person name="Huang P."/>
            <person name="Jenkins J."/>
            <person name="Grimwood J."/>
            <person name="Barry K."/>
            <person name="Healey A."/>
            <person name="Mamidi S."/>
            <person name="Sreedasyam A."/>
            <person name="Shu S."/>
            <person name="Feldman M."/>
            <person name="Wu J."/>
            <person name="Yu Y."/>
            <person name="Chen C."/>
            <person name="Johnson J."/>
            <person name="Rokhsar D."/>
            <person name="Baxter I."/>
            <person name="Schmutz J."/>
            <person name="Brutnell T."/>
            <person name="Kellogg E."/>
        </authorList>
    </citation>
    <scope>NUCLEOTIDE SEQUENCE [LARGE SCALE GENOMIC DNA]</scope>
</reference>
<keyword evidence="2" id="KW-0433">Leucine-rich repeat</keyword>
<feature type="domain" description="Disease resistance N-terminal" evidence="8">
    <location>
        <begin position="41"/>
        <end position="140"/>
    </location>
</feature>